<gene>
    <name evidence="1" type="ORF">AEK19_MT0920</name>
</gene>
<sequence length="49" mass="6007">MAYDRRLLQYHMSLPKITCWNHYSNHFSEFINSAKPLAFSYSYIYNRDL</sequence>
<protein>
    <submittedName>
        <fullName evidence="1">Uncharacterized protein</fullName>
    </submittedName>
</protein>
<dbReference type="EMBL" id="KY774314">
    <property type="protein sequence ID" value="ART31146.1"/>
    <property type="molecule type" value="Genomic_DNA"/>
</dbReference>
<name>A0A1Y0B105_9LAMI</name>
<accession>A0A1Y0B105</accession>
<evidence type="ECO:0000313" key="1">
    <source>
        <dbReference type="EMBL" id="ART31146.1"/>
    </source>
</evidence>
<keyword evidence="1" id="KW-0496">Mitochondrion</keyword>
<dbReference type="AlphaFoldDB" id="A0A1Y0B105"/>
<proteinExistence type="predicted"/>
<reference evidence="1" key="1">
    <citation type="submission" date="2017-03" db="EMBL/GenBank/DDBJ databases">
        <title>The mitochondrial genome of the carnivorous plant Utricularia reniformis (Lentibulariaceae): structure, comparative analysis and evolutionary landmarks.</title>
        <authorList>
            <person name="Silva S.R."/>
            <person name="Alvarenga D.O."/>
            <person name="Michael T.P."/>
            <person name="Miranda V.F.O."/>
            <person name="Varani A.M."/>
        </authorList>
    </citation>
    <scope>NUCLEOTIDE SEQUENCE</scope>
</reference>
<organism evidence="1">
    <name type="scientific">Utricularia reniformis</name>
    <dbReference type="NCBI Taxonomy" id="192314"/>
    <lineage>
        <taxon>Eukaryota</taxon>
        <taxon>Viridiplantae</taxon>
        <taxon>Streptophyta</taxon>
        <taxon>Embryophyta</taxon>
        <taxon>Tracheophyta</taxon>
        <taxon>Spermatophyta</taxon>
        <taxon>Magnoliopsida</taxon>
        <taxon>eudicotyledons</taxon>
        <taxon>Gunneridae</taxon>
        <taxon>Pentapetalae</taxon>
        <taxon>asterids</taxon>
        <taxon>lamiids</taxon>
        <taxon>Lamiales</taxon>
        <taxon>Lentibulariaceae</taxon>
        <taxon>Utricularia</taxon>
    </lineage>
</organism>
<geneLocation type="mitochondrion" evidence="1"/>